<reference evidence="1 2" key="1">
    <citation type="submission" date="2020-03" db="EMBL/GenBank/DDBJ databases">
        <title>Genomic Encyclopedia of Type Strains, Phase IV (KMG-IV): sequencing the most valuable type-strain genomes for metagenomic binning, comparative biology and taxonomic classification.</title>
        <authorList>
            <person name="Goeker M."/>
        </authorList>
    </citation>
    <scope>NUCLEOTIDE SEQUENCE [LARGE SCALE GENOMIC DNA]</scope>
    <source>
        <strain evidence="1 2">DSM 101599</strain>
    </source>
</reference>
<comment type="caution">
    <text evidence="1">The sequence shown here is derived from an EMBL/GenBank/DDBJ whole genome shotgun (WGS) entry which is preliminary data.</text>
</comment>
<organism evidence="1 2">
    <name type="scientific">Wenyingzhuangia heitensis</name>
    <dbReference type="NCBI Taxonomy" id="1487859"/>
    <lineage>
        <taxon>Bacteria</taxon>
        <taxon>Pseudomonadati</taxon>
        <taxon>Bacteroidota</taxon>
        <taxon>Flavobacteriia</taxon>
        <taxon>Flavobacteriales</taxon>
        <taxon>Flavobacteriaceae</taxon>
        <taxon>Wenyingzhuangia</taxon>
    </lineage>
</organism>
<dbReference type="RefSeq" id="WP_167184023.1">
    <property type="nucleotide sequence ID" value="NZ_JAASQL010000001.1"/>
</dbReference>
<keyword evidence="2" id="KW-1185">Reference proteome</keyword>
<dbReference type="Pfam" id="PF03702">
    <property type="entry name" value="AnmK"/>
    <property type="match status" value="1"/>
</dbReference>
<protein>
    <submittedName>
        <fullName evidence="1">Anhydro-N-acetylmuramic acid kinase</fullName>
        <ecNumber evidence="1">2.7.1.170</ecNumber>
    </submittedName>
</protein>
<dbReference type="PANTHER" id="PTHR30605">
    <property type="entry name" value="ANHYDRO-N-ACETYLMURAMIC ACID KINASE"/>
    <property type="match status" value="1"/>
</dbReference>
<gene>
    <name evidence="1" type="ORF">FHR24_000733</name>
</gene>
<accession>A0ABX0U619</accession>
<name>A0ABX0U619_9FLAO</name>
<keyword evidence="1" id="KW-0808">Transferase</keyword>
<dbReference type="EMBL" id="JAASQL010000001">
    <property type="protein sequence ID" value="NIJ44294.1"/>
    <property type="molecule type" value="Genomic_DNA"/>
</dbReference>
<dbReference type="NCBIfam" id="NF007144">
    <property type="entry name" value="PRK09585.2-3"/>
    <property type="match status" value="1"/>
</dbReference>
<dbReference type="GO" id="GO:0016301">
    <property type="term" value="F:kinase activity"/>
    <property type="evidence" value="ECO:0007669"/>
    <property type="project" value="UniProtKB-KW"/>
</dbReference>
<sequence length="352" mass="39515">MNKNQNMYIIALMSGTSLDGVDLVYVRFDELNDFKIMESETIPYSDYWISQLKNIASIPKGNQQLLTLDVELGVYFANLIGSFIESKNISKINLIASHGHTVHHQPEKGYTLQIGCGKEIHNKTSIKTVYDFRTQDIALGGQGAPLVPVGDQLLFLQYDYCLNLGGFSNVSFEECGERKAFDICPVNIVLNYYANQLGFPFDDKGVLSKKGKINRELLRELNELDFYKLLIPKSLGVEFVKKEIVPLILKYNLIEIDVLRTFVEHIAIQISEKLKKGTVLVTGGGAYHEFLLNRVRQLNSNLTLIVPESKIVEYKEALIFALLGKLRVESKINCLSSVTGAKRNHSSGVVFG</sequence>
<dbReference type="PANTHER" id="PTHR30605:SF0">
    <property type="entry name" value="ANHYDRO-N-ACETYLMURAMIC ACID KINASE"/>
    <property type="match status" value="1"/>
</dbReference>
<dbReference type="Gene3D" id="3.30.420.40">
    <property type="match status" value="2"/>
</dbReference>
<evidence type="ECO:0000313" key="2">
    <source>
        <dbReference type="Proteomes" id="UP000745859"/>
    </source>
</evidence>
<dbReference type="InterPro" id="IPR005338">
    <property type="entry name" value="Anhydro_N_Ac-Mur_kinase"/>
</dbReference>
<keyword evidence="1" id="KW-0418">Kinase</keyword>
<evidence type="ECO:0000313" key="1">
    <source>
        <dbReference type="EMBL" id="NIJ44294.1"/>
    </source>
</evidence>
<dbReference type="EC" id="2.7.1.170" evidence="1"/>
<dbReference type="Proteomes" id="UP000745859">
    <property type="component" value="Unassembled WGS sequence"/>
</dbReference>
<dbReference type="SUPFAM" id="SSF53067">
    <property type="entry name" value="Actin-like ATPase domain"/>
    <property type="match status" value="1"/>
</dbReference>
<dbReference type="InterPro" id="IPR043129">
    <property type="entry name" value="ATPase_NBD"/>
</dbReference>
<proteinExistence type="predicted"/>